<gene>
    <name evidence="13" type="ORF">BLE401_15445</name>
</gene>
<dbReference type="Gene3D" id="2.120.10.30">
    <property type="entry name" value="TolB, C-terminal domain"/>
    <property type="match status" value="1"/>
</dbReference>
<protein>
    <submittedName>
        <fullName evidence="13">Peptidase M4 family protein</fullName>
    </submittedName>
</protein>
<keyword evidence="6" id="KW-0862">Zinc</keyword>
<dbReference type="InterPro" id="IPR001570">
    <property type="entry name" value="Peptidase_M4_C_domain"/>
</dbReference>
<dbReference type="Pfam" id="PF01447">
    <property type="entry name" value="Peptidase_M4"/>
    <property type="match status" value="1"/>
</dbReference>
<evidence type="ECO:0000259" key="11">
    <source>
        <dbReference type="Pfam" id="PF02868"/>
    </source>
</evidence>
<evidence type="ECO:0000256" key="8">
    <source>
        <dbReference type="ARBA" id="ARBA00023145"/>
    </source>
</evidence>
<dbReference type="Pfam" id="PF07504">
    <property type="entry name" value="FTP"/>
    <property type="match status" value="1"/>
</dbReference>
<keyword evidence="2" id="KW-0645">Protease</keyword>
<dbReference type="InterPro" id="IPR011096">
    <property type="entry name" value="FTP_domain"/>
</dbReference>
<dbReference type="InterPro" id="IPR023612">
    <property type="entry name" value="Peptidase_M4"/>
</dbReference>
<dbReference type="Proteomes" id="UP000234271">
    <property type="component" value="Chromosome"/>
</dbReference>
<feature type="domain" description="FTP" evidence="12">
    <location>
        <begin position="136"/>
        <end position="184"/>
    </location>
</feature>
<feature type="domain" description="Peptidase M4" evidence="10">
    <location>
        <begin position="274"/>
        <end position="426"/>
    </location>
</feature>
<dbReference type="InterPro" id="IPR011042">
    <property type="entry name" value="6-blade_b-propeller_TolB-like"/>
</dbReference>
<feature type="active site" description="Proton donor" evidence="9">
    <location>
        <position position="506"/>
    </location>
</feature>
<dbReference type="GO" id="GO:0006508">
    <property type="term" value="P:proteolysis"/>
    <property type="evidence" value="ECO:0007669"/>
    <property type="project" value="UniProtKB-KW"/>
</dbReference>
<evidence type="ECO:0000256" key="1">
    <source>
        <dbReference type="ARBA" id="ARBA00009388"/>
    </source>
</evidence>
<dbReference type="AlphaFoldDB" id="A0A2N9YIB8"/>
<dbReference type="PRINTS" id="PR00730">
    <property type="entry name" value="THERMOLYSIN"/>
</dbReference>
<keyword evidence="7" id="KW-0482">Metalloprotease</keyword>
<dbReference type="EMBL" id="CP018889">
    <property type="protein sequence ID" value="AUI69956.1"/>
    <property type="molecule type" value="Genomic_DNA"/>
</dbReference>
<dbReference type="SUPFAM" id="SSF82171">
    <property type="entry name" value="DPP6 N-terminal domain-like"/>
    <property type="match status" value="1"/>
</dbReference>
<evidence type="ECO:0000256" key="3">
    <source>
        <dbReference type="ARBA" id="ARBA00022723"/>
    </source>
</evidence>
<dbReference type="InterPro" id="IPR013856">
    <property type="entry name" value="Peptidase_M4_domain"/>
</dbReference>
<reference evidence="14" key="1">
    <citation type="submission" date="2016-12" db="EMBL/GenBank/DDBJ databases">
        <title>Complete Genome Sequence of Beggiatoa leptomitiformis D-401.</title>
        <authorList>
            <person name="Fomenkov A."/>
            <person name="Vincze T."/>
            <person name="Grabovich M."/>
            <person name="Anton B.P."/>
            <person name="Dubinina G."/>
            <person name="Orlova M."/>
            <person name="Belousova E."/>
            <person name="Roberts R.J."/>
        </authorList>
    </citation>
    <scope>NUCLEOTIDE SEQUENCE [LARGE SCALE GENOMIC DNA]</scope>
    <source>
        <strain evidence="14">D-401</strain>
    </source>
</reference>
<keyword evidence="14" id="KW-1185">Reference proteome</keyword>
<dbReference type="OrthoDB" id="5378341at2"/>
<keyword evidence="8" id="KW-0865">Zymogen</keyword>
<dbReference type="PANTHER" id="PTHR33794">
    <property type="entry name" value="BACILLOLYSIN"/>
    <property type="match status" value="1"/>
</dbReference>
<evidence type="ECO:0000313" key="14">
    <source>
        <dbReference type="Proteomes" id="UP000234271"/>
    </source>
</evidence>
<evidence type="ECO:0000313" key="13">
    <source>
        <dbReference type="EMBL" id="AUI69956.1"/>
    </source>
</evidence>
<keyword evidence="3" id="KW-0479">Metal-binding</keyword>
<dbReference type="GO" id="GO:0046872">
    <property type="term" value="F:metal ion binding"/>
    <property type="evidence" value="ECO:0007669"/>
    <property type="project" value="UniProtKB-KW"/>
</dbReference>
<dbReference type="PANTHER" id="PTHR33794:SF1">
    <property type="entry name" value="BACILLOLYSIN"/>
    <property type="match status" value="1"/>
</dbReference>
<keyword evidence="5" id="KW-0378">Hydrolase</keyword>
<dbReference type="CDD" id="cd09597">
    <property type="entry name" value="M4_TLP"/>
    <property type="match status" value="1"/>
</dbReference>
<comment type="similarity">
    <text evidence="1">Belongs to the peptidase M4 family.</text>
</comment>
<evidence type="ECO:0000256" key="2">
    <source>
        <dbReference type="ARBA" id="ARBA00022670"/>
    </source>
</evidence>
<evidence type="ECO:0000256" key="6">
    <source>
        <dbReference type="ARBA" id="ARBA00022833"/>
    </source>
</evidence>
<sequence length="1019" mass="111334">MPITLPNTGISGLVIMALLTSAELFAATPNELARSLSETRATLARTTRAAPYAPTETPLKYSPLYSPLRSSNPINIQWNKNGTPREIKGGILQTANTISANSLQTRSGKTTQNETTARDFLRINRFLLKIQNPDQEFALHQVQYDTLNSNTRLRFTQQYAGLEVWPAEIGVRLDAQGNVVMMNGIYAATPRHPLNVTPQISAEQARNQVMSSYPVDTQATQPVLIIYATVDQEPRLAWRFQVLARLDQRIMVVVDALSAKVLAEFNQIHGAAVTGSGQDLTGQVRTINVFEKEGRYVLNDTSKPMFAQYGLTEPDVNLGTILIYDAQHADAEIVQPSILSSTTNNNFLADGVSAAYNISEVYDYFLQKQERNSINGQGGSIIGIVRVGENYDNAFWNGSAMYFGDARPYAASSDVVGHELTHGVVEYSAGLVYEGQSGALNEAFADIFGEMTQTRTQGQPDWIIGGQELGVTIRSFTNPEAYDQPSTMSSYQTLPNTEDGDNGGVHINSGIINHAFYLLSVGLNDAIGTEAAAKIFYRALTQYLTRNSQFTDARLAAINAAHDLYGQNAIEAQKVAEAFDAVGLLADNPTTPSPTSFNPVSEAPDALLSACLTSTGDTKLCRYDTNLGDTEPVILSTSSIKPLKRVSIQGDGSMAVFINANDDLCFIEINNGQEACAGFDDVHSVTMSPDGNRYALTFYDNNYRITNQIVVIDLTTNEANKIFTIKAPALDGSEPTDTISGVDTLVFSSDSKTILFDAQNLIRTAEGETIGLWGIYSLNINSSKVLSVVKPTNGQDIGFPHLSKTSDNFITYDIYNTATDKLQVHTLNLNNGKDGLIAEYVGSYSFPTYNGDDSSIVYMMPDENALFGSLGYQLITQHIATDRLTPQGEPQSWLNNTGTPNLYRQGTFVGQLPVAAYFDLQTSVLRAWVTYADQLIQGDMKLVEIDSNGFWFQLLNAQPTGTVSEGVTGTLTNDILSIPRASITNADGNTSYWNITLQLHIKDGNIYFYMPNDSMQATE</sequence>
<dbReference type="SUPFAM" id="SSF55486">
    <property type="entry name" value="Metalloproteases ('zincins'), catalytic domain"/>
    <property type="match status" value="1"/>
</dbReference>
<name>A0A2N9YIB8_9GAMM</name>
<evidence type="ECO:0000256" key="4">
    <source>
        <dbReference type="ARBA" id="ARBA00022729"/>
    </source>
</evidence>
<evidence type="ECO:0000259" key="12">
    <source>
        <dbReference type="Pfam" id="PF07504"/>
    </source>
</evidence>
<feature type="domain" description="Peptidase M4 C-terminal" evidence="11">
    <location>
        <begin position="429"/>
        <end position="583"/>
    </location>
</feature>
<dbReference type="Gene3D" id="3.10.450.40">
    <property type="match status" value="1"/>
</dbReference>
<dbReference type="Pfam" id="PF02868">
    <property type="entry name" value="Peptidase_M4_C"/>
    <property type="match status" value="1"/>
</dbReference>
<dbReference type="InterPro" id="IPR027268">
    <property type="entry name" value="Peptidase_M4/M1_CTD_sf"/>
</dbReference>
<evidence type="ECO:0000256" key="5">
    <source>
        <dbReference type="ARBA" id="ARBA00022801"/>
    </source>
</evidence>
<feature type="active site" evidence="9">
    <location>
        <position position="419"/>
    </location>
</feature>
<dbReference type="InterPro" id="IPR050728">
    <property type="entry name" value="Zinc_Metalloprotease_M4"/>
</dbReference>
<organism evidence="13 14">
    <name type="scientific">Beggiatoa leptomitoformis</name>
    <dbReference type="NCBI Taxonomy" id="288004"/>
    <lineage>
        <taxon>Bacteria</taxon>
        <taxon>Pseudomonadati</taxon>
        <taxon>Pseudomonadota</taxon>
        <taxon>Gammaproteobacteria</taxon>
        <taxon>Thiotrichales</taxon>
        <taxon>Thiotrichaceae</taxon>
        <taxon>Beggiatoa</taxon>
    </lineage>
</organism>
<evidence type="ECO:0000256" key="7">
    <source>
        <dbReference type="ARBA" id="ARBA00023049"/>
    </source>
</evidence>
<evidence type="ECO:0000256" key="9">
    <source>
        <dbReference type="PIRSR" id="PIRSR623612-1"/>
    </source>
</evidence>
<keyword evidence="4" id="KW-0732">Signal</keyword>
<evidence type="ECO:0000259" key="10">
    <source>
        <dbReference type="Pfam" id="PF01447"/>
    </source>
</evidence>
<dbReference type="Gene3D" id="3.10.170.10">
    <property type="match status" value="1"/>
</dbReference>
<accession>A0A2N9YIB8</accession>
<dbReference type="RefSeq" id="WP_062151957.1">
    <property type="nucleotide sequence ID" value="NZ_CP012373.2"/>
</dbReference>
<proteinExistence type="inferred from homology"/>
<dbReference type="Gene3D" id="1.10.390.10">
    <property type="entry name" value="Neutral Protease Domain 2"/>
    <property type="match status" value="1"/>
</dbReference>
<dbReference type="GO" id="GO:0004222">
    <property type="term" value="F:metalloendopeptidase activity"/>
    <property type="evidence" value="ECO:0007669"/>
    <property type="project" value="InterPro"/>
</dbReference>